<dbReference type="RefSeq" id="WP_183971727.1">
    <property type="nucleotide sequence ID" value="NZ_JACIBY010000001.1"/>
</dbReference>
<evidence type="ECO:0000313" key="2">
    <source>
        <dbReference type="EMBL" id="MBB3836988.1"/>
    </source>
</evidence>
<comment type="caution">
    <text evidence="2">The sequence shown here is derived from an EMBL/GenBank/DDBJ whole genome shotgun (WGS) entry which is preliminary data.</text>
</comment>
<feature type="coiled-coil region" evidence="1">
    <location>
        <begin position="80"/>
        <end position="114"/>
    </location>
</feature>
<organism evidence="2 3">
    <name type="scientific">Runella defluvii</name>
    <dbReference type="NCBI Taxonomy" id="370973"/>
    <lineage>
        <taxon>Bacteria</taxon>
        <taxon>Pseudomonadati</taxon>
        <taxon>Bacteroidota</taxon>
        <taxon>Cytophagia</taxon>
        <taxon>Cytophagales</taxon>
        <taxon>Spirosomataceae</taxon>
        <taxon>Runella</taxon>
    </lineage>
</organism>
<protein>
    <submittedName>
        <fullName evidence="2">Uncharacterized protein</fullName>
    </submittedName>
</protein>
<dbReference type="EMBL" id="JACIBY010000001">
    <property type="protein sequence ID" value="MBB3836988.1"/>
    <property type="molecule type" value="Genomic_DNA"/>
</dbReference>
<evidence type="ECO:0000256" key="1">
    <source>
        <dbReference type="SAM" id="Coils"/>
    </source>
</evidence>
<sequence length="169" mass="19566">MERLGLISFEANLNKNKMIFHQNQGRALQLEGLENARNKVTVGFKCEPLTKIELAQEAHQCGLTLSEYVETLISLRHTQEVEDSSQLKNANENIQLLEKEVFSLETDLDMHKTQLSFYEEDPIMLQLFESYAGQIFNYRTPEGALKTLRIEQVMDIFTILINSFIPQRQ</sequence>
<name>A0A7W5ZGQ2_9BACT</name>
<evidence type="ECO:0000313" key="3">
    <source>
        <dbReference type="Proteomes" id="UP000541352"/>
    </source>
</evidence>
<keyword evidence="3" id="KW-1185">Reference proteome</keyword>
<reference evidence="2 3" key="1">
    <citation type="submission" date="2020-08" db="EMBL/GenBank/DDBJ databases">
        <title>Genomic Encyclopedia of Type Strains, Phase IV (KMG-IV): sequencing the most valuable type-strain genomes for metagenomic binning, comparative biology and taxonomic classification.</title>
        <authorList>
            <person name="Goeker M."/>
        </authorList>
    </citation>
    <scope>NUCLEOTIDE SEQUENCE [LARGE SCALE GENOMIC DNA]</scope>
    <source>
        <strain evidence="2 3">DSM 17976</strain>
    </source>
</reference>
<proteinExistence type="predicted"/>
<gene>
    <name evidence="2" type="ORF">FHS57_000970</name>
</gene>
<dbReference type="Proteomes" id="UP000541352">
    <property type="component" value="Unassembled WGS sequence"/>
</dbReference>
<dbReference type="AlphaFoldDB" id="A0A7W5ZGQ2"/>
<keyword evidence="1" id="KW-0175">Coiled coil</keyword>
<accession>A0A7W5ZGQ2</accession>